<evidence type="ECO:0000313" key="1">
    <source>
        <dbReference type="EMBL" id="KHN87959.1"/>
    </source>
</evidence>
<feature type="non-terminal residue" evidence="1">
    <location>
        <position position="129"/>
    </location>
</feature>
<sequence>DRVASSTISKNFLNLKFIPYSHYFRYFTVTVGILNRFVSSAGKLSIPGQVRLLTDFSTFTGSLQMPEIGYQHSPHTKKRWKIGRGSMCAMDCFAICIVERFALYAVVVGLRKIVPEFIALKSAPGFVEL</sequence>
<proteinExistence type="predicted"/>
<protein>
    <submittedName>
        <fullName evidence="1">Uncharacterized protein</fullName>
    </submittedName>
</protein>
<dbReference type="Proteomes" id="UP000031036">
    <property type="component" value="Unassembled WGS sequence"/>
</dbReference>
<organism evidence="1 2">
    <name type="scientific">Toxocara canis</name>
    <name type="common">Canine roundworm</name>
    <dbReference type="NCBI Taxonomy" id="6265"/>
    <lineage>
        <taxon>Eukaryota</taxon>
        <taxon>Metazoa</taxon>
        <taxon>Ecdysozoa</taxon>
        <taxon>Nematoda</taxon>
        <taxon>Chromadorea</taxon>
        <taxon>Rhabditida</taxon>
        <taxon>Spirurina</taxon>
        <taxon>Ascaridomorpha</taxon>
        <taxon>Ascaridoidea</taxon>
        <taxon>Toxocaridae</taxon>
        <taxon>Toxocara</taxon>
    </lineage>
</organism>
<accession>A0A0B2W2R2</accession>
<keyword evidence="2" id="KW-1185">Reference proteome</keyword>
<comment type="caution">
    <text evidence="1">The sequence shown here is derived from an EMBL/GenBank/DDBJ whole genome shotgun (WGS) entry which is preliminary data.</text>
</comment>
<reference evidence="1 2" key="1">
    <citation type="submission" date="2014-11" db="EMBL/GenBank/DDBJ databases">
        <title>Genetic blueprint of the zoonotic pathogen Toxocara canis.</title>
        <authorList>
            <person name="Zhu X.-Q."/>
            <person name="Korhonen P.K."/>
            <person name="Cai H."/>
            <person name="Young N.D."/>
            <person name="Nejsum P."/>
            <person name="von Samson-Himmelstjerna G."/>
            <person name="Boag P.R."/>
            <person name="Tan P."/>
            <person name="Li Q."/>
            <person name="Min J."/>
            <person name="Yang Y."/>
            <person name="Wang X."/>
            <person name="Fang X."/>
            <person name="Hall R.S."/>
            <person name="Hofmann A."/>
            <person name="Sternberg P.W."/>
            <person name="Jex A.R."/>
            <person name="Gasser R.B."/>
        </authorList>
    </citation>
    <scope>NUCLEOTIDE SEQUENCE [LARGE SCALE GENOMIC DNA]</scope>
    <source>
        <strain evidence="1">PN_DK_2014</strain>
    </source>
</reference>
<dbReference type="EMBL" id="JPKZ01000317">
    <property type="protein sequence ID" value="KHN87959.1"/>
    <property type="molecule type" value="Genomic_DNA"/>
</dbReference>
<feature type="non-terminal residue" evidence="1">
    <location>
        <position position="1"/>
    </location>
</feature>
<name>A0A0B2W2R2_TOXCA</name>
<gene>
    <name evidence="1" type="ORF">Tcan_00831</name>
</gene>
<evidence type="ECO:0000313" key="2">
    <source>
        <dbReference type="Proteomes" id="UP000031036"/>
    </source>
</evidence>
<dbReference type="AlphaFoldDB" id="A0A0B2W2R2"/>